<evidence type="ECO:0000259" key="7">
    <source>
        <dbReference type="Pfam" id="PF02897"/>
    </source>
</evidence>
<dbReference type="PANTHER" id="PTHR11757:SF19">
    <property type="entry name" value="PROLYL ENDOPEPTIDASE-LIKE"/>
    <property type="match status" value="1"/>
</dbReference>
<organism evidence="8 9">
    <name type="scientific">Ilumatobacter coccineus (strain NBRC 103263 / KCTC 29153 / YM16-304)</name>
    <dbReference type="NCBI Taxonomy" id="1313172"/>
    <lineage>
        <taxon>Bacteria</taxon>
        <taxon>Bacillati</taxon>
        <taxon>Actinomycetota</taxon>
        <taxon>Acidimicrobiia</taxon>
        <taxon>Acidimicrobiales</taxon>
        <taxon>Ilumatobacteraceae</taxon>
        <taxon>Ilumatobacter</taxon>
    </lineage>
</organism>
<dbReference type="InterPro" id="IPR029058">
    <property type="entry name" value="AB_hydrolase_fold"/>
</dbReference>
<dbReference type="InterPro" id="IPR001375">
    <property type="entry name" value="Peptidase_S9_cat"/>
</dbReference>
<keyword evidence="4" id="KW-0720">Serine protease</keyword>
<evidence type="ECO:0000313" key="9">
    <source>
        <dbReference type="Proteomes" id="UP000011863"/>
    </source>
</evidence>
<evidence type="ECO:0000256" key="5">
    <source>
        <dbReference type="SAM" id="MobiDB-lite"/>
    </source>
</evidence>
<dbReference type="Pfam" id="PF02897">
    <property type="entry name" value="Peptidase_S9_N"/>
    <property type="match status" value="1"/>
</dbReference>
<feature type="domain" description="Peptidase S9 prolyl oligopeptidase catalytic" evidence="6">
    <location>
        <begin position="477"/>
        <end position="689"/>
    </location>
</feature>
<dbReference type="GO" id="GO:0006508">
    <property type="term" value="P:proteolysis"/>
    <property type="evidence" value="ECO:0007669"/>
    <property type="project" value="UniProtKB-KW"/>
</dbReference>
<gene>
    <name evidence="8" type="primary">ptrB</name>
    <name evidence="8" type="ORF">YM304_14720</name>
</gene>
<feature type="domain" description="Peptidase S9A N-terminal" evidence="7">
    <location>
        <begin position="15"/>
        <end position="417"/>
    </location>
</feature>
<dbReference type="KEGG" id="aym:YM304_14720"/>
<feature type="region of interest" description="Disordered" evidence="5">
    <location>
        <begin position="1"/>
        <end position="29"/>
    </location>
</feature>
<accession>A0A6C7ECP3</accession>
<keyword evidence="9" id="KW-1185">Reference proteome</keyword>
<protein>
    <submittedName>
        <fullName evidence="8">Oligopeptidase B</fullName>
        <ecNumber evidence="8">3.4.21.83</ecNumber>
    </submittedName>
</protein>
<evidence type="ECO:0000256" key="4">
    <source>
        <dbReference type="ARBA" id="ARBA00022825"/>
    </source>
</evidence>
<dbReference type="InterPro" id="IPR002470">
    <property type="entry name" value="Peptidase_S9A"/>
</dbReference>
<feature type="compositionally biased region" description="Polar residues" evidence="5">
    <location>
        <begin position="1"/>
        <end position="14"/>
    </location>
</feature>
<keyword evidence="3 8" id="KW-0378">Hydrolase</keyword>
<dbReference type="EC" id="3.4.21.83" evidence="8"/>
<comment type="similarity">
    <text evidence="1">Belongs to the peptidase S9A family.</text>
</comment>
<evidence type="ECO:0000259" key="6">
    <source>
        <dbReference type="Pfam" id="PF00326"/>
    </source>
</evidence>
<evidence type="ECO:0000256" key="1">
    <source>
        <dbReference type="ARBA" id="ARBA00005228"/>
    </source>
</evidence>
<dbReference type="EMBL" id="AP012057">
    <property type="protein sequence ID" value="BAN01786.1"/>
    <property type="molecule type" value="Genomic_DNA"/>
</dbReference>
<proteinExistence type="inferred from homology"/>
<dbReference type="AlphaFoldDB" id="A0A6C7ECP3"/>
<dbReference type="Proteomes" id="UP000011863">
    <property type="component" value="Chromosome"/>
</dbReference>
<dbReference type="Gene3D" id="2.130.10.120">
    <property type="entry name" value="Prolyl oligopeptidase, N-terminal domain"/>
    <property type="match status" value="1"/>
</dbReference>
<name>A0A6C7ECP3_ILUCY</name>
<evidence type="ECO:0000256" key="2">
    <source>
        <dbReference type="ARBA" id="ARBA00022670"/>
    </source>
</evidence>
<dbReference type="Gene3D" id="3.40.50.1820">
    <property type="entry name" value="alpha/beta hydrolase"/>
    <property type="match status" value="1"/>
</dbReference>
<dbReference type="SUPFAM" id="SSF53474">
    <property type="entry name" value="alpha/beta-Hydrolases"/>
    <property type="match status" value="1"/>
</dbReference>
<dbReference type="PANTHER" id="PTHR11757">
    <property type="entry name" value="PROTEASE FAMILY S9A OLIGOPEPTIDASE"/>
    <property type="match status" value="1"/>
</dbReference>
<dbReference type="RefSeq" id="WP_015441033.1">
    <property type="nucleotide sequence ID" value="NC_020520.1"/>
</dbReference>
<keyword evidence="2" id="KW-0645">Protease</keyword>
<dbReference type="PRINTS" id="PR00862">
    <property type="entry name" value="PROLIGOPTASE"/>
</dbReference>
<dbReference type="InterPro" id="IPR023302">
    <property type="entry name" value="Pept_S9A_N"/>
</dbReference>
<dbReference type="SUPFAM" id="SSF50993">
    <property type="entry name" value="Peptidase/esterase 'gauge' domain"/>
    <property type="match status" value="1"/>
</dbReference>
<evidence type="ECO:0000313" key="8">
    <source>
        <dbReference type="EMBL" id="BAN01786.1"/>
    </source>
</evidence>
<dbReference type="InterPro" id="IPR051543">
    <property type="entry name" value="Serine_Peptidase_S9A"/>
</dbReference>
<dbReference type="GO" id="GO:0004252">
    <property type="term" value="F:serine-type endopeptidase activity"/>
    <property type="evidence" value="ECO:0007669"/>
    <property type="project" value="UniProtKB-EC"/>
</dbReference>
<sequence>MSTPDSAPATNVTAPSAPRRPHTWHRPTGEVDDDYAWMRDVDDPELHAHLAAENAYADGWFAQHTDTIDSIFGEIKSRVRETDMSTPVFNGGWWYVTTTEEGASYPRHHRGPSADTATRHLLLDENVEADGHDYFDLGAFDASHDHSHFAWSTDTAGDERYTLRIRTIADDGTSSELDDVIHDVAHAGTAWSADGSVLFYVRPDEQQRPFQVWRHTVGDATSDDDTLVYQESDERFFVQVGETRSDEWIVIHSGSQTSAEVRLIPSAMPLITPTVVLERRDDVEYQIDHWGDRFVMVTNDGAVDFRILEASIDADWTHPTSWTELVAGESGRRILGCEAFADHLLIHEWAAAQPRLRLLFRDGTERLIDLGPEPHDVNPSANPEWSTTTLRFGTQSLTSPPTLYDEDVVTGERTLLRRLPTPNIELGDYVASRMWAESADGTAVPIDIVRHVDTPVDGTAPGCLYGYGSYEASLPPWFSVARLSLLDRGYVWALAHPRGGGELGRQWYLDGKLEHKQHTFDDMIASSEHLVATGVVAPDRLAIRGGSAGGLLVAACMTQRPDLYASVVAEVPFVDIVNTMSDPSLPLTVTEWEEWGDPRTEPFASAMLSYSPYDNTVPADYPALYATAGLNDPRVSVHEPAKWVARLRDVTTGDAPIVLRTEMDAGHGGPTGRYDAWRDEARTLAFLLATT</sequence>
<reference evidence="8 9" key="1">
    <citation type="journal article" date="2013" name="Int. J. Syst. Evol. Microbiol.">
        <title>Ilumatobacter nonamiense sp. nov. and Ilumatobacter coccineum sp. nov., isolated from seashore sand.</title>
        <authorList>
            <person name="Matsumoto A."/>
            <person name="Kasai H."/>
            <person name="Matsuo Y."/>
            <person name="Shizuri Y."/>
            <person name="Ichikawa N."/>
            <person name="Fujita N."/>
            <person name="Omura S."/>
            <person name="Takahashi Y."/>
        </authorList>
    </citation>
    <scope>NUCLEOTIDE SEQUENCE [LARGE SCALE GENOMIC DNA]</scope>
    <source>
        <strain evidence="9">NBRC 103263 / KCTC 29153 / YM16-304</strain>
    </source>
</reference>
<evidence type="ECO:0000256" key="3">
    <source>
        <dbReference type="ARBA" id="ARBA00022801"/>
    </source>
</evidence>
<dbReference type="Pfam" id="PF00326">
    <property type="entry name" value="Peptidase_S9"/>
    <property type="match status" value="1"/>
</dbReference>